<evidence type="ECO:0000256" key="2">
    <source>
        <dbReference type="SAM" id="SignalP"/>
    </source>
</evidence>
<feature type="domain" description="FlgO" evidence="3">
    <location>
        <begin position="173"/>
        <end position="297"/>
    </location>
</feature>
<dbReference type="AlphaFoldDB" id="A0A3P3QPS7"/>
<organism evidence="4 5">
    <name type="scientific">Rheinheimera mesophila</name>
    <dbReference type="NCBI Taxonomy" id="1547515"/>
    <lineage>
        <taxon>Bacteria</taxon>
        <taxon>Pseudomonadati</taxon>
        <taxon>Pseudomonadota</taxon>
        <taxon>Gammaproteobacteria</taxon>
        <taxon>Chromatiales</taxon>
        <taxon>Chromatiaceae</taxon>
        <taxon>Rheinheimera</taxon>
    </lineage>
</organism>
<evidence type="ECO:0000256" key="1">
    <source>
        <dbReference type="SAM" id="MobiDB-lite"/>
    </source>
</evidence>
<dbReference type="EMBL" id="RRCF01000001">
    <property type="protein sequence ID" value="RRJ23241.1"/>
    <property type="molecule type" value="Genomic_DNA"/>
</dbReference>
<gene>
    <name evidence="4" type="ORF">EIK76_03915</name>
</gene>
<evidence type="ECO:0000259" key="3">
    <source>
        <dbReference type="Pfam" id="PF17680"/>
    </source>
</evidence>
<proteinExistence type="predicted"/>
<feature type="signal peptide" evidence="2">
    <location>
        <begin position="1"/>
        <end position="32"/>
    </location>
</feature>
<feature type="chain" id="PRO_5018063982" description="FlgO domain-containing protein" evidence="2">
    <location>
        <begin position="33"/>
        <end position="303"/>
    </location>
</feature>
<accession>A0A3P3QPS7</accession>
<protein>
    <recommendedName>
        <fullName evidence="3">FlgO domain-containing protein</fullName>
    </recommendedName>
</protein>
<dbReference type="RefSeq" id="WP_125060826.1">
    <property type="nucleotide sequence ID" value="NZ_LAVS01000008.1"/>
</dbReference>
<keyword evidence="5" id="KW-1185">Reference proteome</keyword>
<name>A0A3P3QPS7_9GAMM</name>
<dbReference type="OrthoDB" id="5296088at2"/>
<evidence type="ECO:0000313" key="5">
    <source>
        <dbReference type="Proteomes" id="UP000276260"/>
    </source>
</evidence>
<dbReference type="InterPro" id="IPR041215">
    <property type="entry name" value="FlgO_dom"/>
</dbReference>
<comment type="caution">
    <text evidence="4">The sequence shown here is derived from an EMBL/GenBank/DDBJ whole genome shotgun (WGS) entry which is preliminary data.</text>
</comment>
<feature type="region of interest" description="Disordered" evidence="1">
    <location>
        <begin position="33"/>
        <end position="93"/>
    </location>
</feature>
<reference evidence="4 5" key="1">
    <citation type="submission" date="2018-11" db="EMBL/GenBank/DDBJ databases">
        <title>Draft genome analysis of Rheinheimera mesophila isolated from an industrial waste site.</title>
        <authorList>
            <person name="Yu Q."/>
            <person name="Qi Y."/>
            <person name="Zhang H."/>
            <person name="Lu Y."/>
            <person name="Pu J."/>
        </authorList>
    </citation>
    <scope>NUCLEOTIDE SEQUENCE [LARGE SCALE GENOMIC DNA]</scope>
    <source>
        <strain evidence="4 5">IITR13</strain>
    </source>
</reference>
<feature type="compositionally biased region" description="Low complexity" evidence="1">
    <location>
        <begin position="72"/>
        <end position="86"/>
    </location>
</feature>
<sequence>MNSSNAAMISVSTKVLLATAVLWLTGCATSPAQQGEMAASPPASTNSTSASEQSSAEPSVTVTASGELCRCETSSSSETAETQSATIQNRDTEWFGLTQPYQEAEPAMGIEQSSQLDSAAVNNGQPIPGLAIKQMKRRTLPSELAAAGAQPESYQSAAVFQQSRKSLSDYVAQLAFKLAGNQQLQGVKVGVASFVLFDSQLEQTSAIGNQLAEELSTVLPGYGAAVIEYKLTKHITVGPTGDLSLSRTTSKLRNPQGMDYVLTGTMTPTRRGLQITSRVVSTRDNVVISSASTLIPALVLQQL</sequence>
<dbReference type="Pfam" id="PF17680">
    <property type="entry name" value="FlgO"/>
    <property type="match status" value="1"/>
</dbReference>
<feature type="compositionally biased region" description="Low complexity" evidence="1">
    <location>
        <begin position="38"/>
        <end position="59"/>
    </location>
</feature>
<evidence type="ECO:0000313" key="4">
    <source>
        <dbReference type="EMBL" id="RRJ23241.1"/>
    </source>
</evidence>
<dbReference type="Proteomes" id="UP000276260">
    <property type="component" value="Unassembled WGS sequence"/>
</dbReference>
<keyword evidence="2" id="KW-0732">Signal</keyword>